<dbReference type="AlphaFoldDB" id="A0A0E3W360"/>
<organism evidence="2 3">
    <name type="scientific">Syntrophomonas zehnderi OL-4</name>
    <dbReference type="NCBI Taxonomy" id="690567"/>
    <lineage>
        <taxon>Bacteria</taxon>
        <taxon>Bacillati</taxon>
        <taxon>Bacillota</taxon>
        <taxon>Clostridia</taxon>
        <taxon>Eubacteriales</taxon>
        <taxon>Syntrophomonadaceae</taxon>
        <taxon>Syntrophomonas</taxon>
    </lineage>
</organism>
<proteinExistence type="predicted"/>
<dbReference type="InterPro" id="IPR024402">
    <property type="entry name" value="DUF2726"/>
</dbReference>
<feature type="domain" description="DUF2726" evidence="1">
    <location>
        <begin position="57"/>
        <end position="168"/>
    </location>
</feature>
<keyword evidence="3" id="KW-1185">Reference proteome</keyword>
<gene>
    <name evidence="2" type="ORF">1379</name>
</gene>
<dbReference type="EMBL" id="CGIH01000026">
    <property type="protein sequence ID" value="CFX52339.1"/>
    <property type="molecule type" value="Genomic_DNA"/>
</dbReference>
<dbReference type="Pfam" id="PF10881">
    <property type="entry name" value="DUF2726"/>
    <property type="match status" value="1"/>
</dbReference>
<reference evidence="2 3" key="1">
    <citation type="submission" date="2015-03" db="EMBL/GenBank/DDBJ databases">
        <authorList>
            <person name="Murphy D."/>
        </authorList>
    </citation>
    <scope>NUCLEOTIDE SEQUENCE [LARGE SCALE GENOMIC DNA]</scope>
    <source>
        <strain evidence="2 3">OL-4</strain>
    </source>
</reference>
<dbReference type="STRING" id="690567.1379"/>
<accession>A0A0E3W360</accession>
<evidence type="ECO:0000313" key="3">
    <source>
        <dbReference type="Proteomes" id="UP000045545"/>
    </source>
</evidence>
<dbReference type="Proteomes" id="UP000045545">
    <property type="component" value="Unassembled WGS sequence"/>
</dbReference>
<name>A0A0E3W360_9FIRM</name>
<evidence type="ECO:0000259" key="1">
    <source>
        <dbReference type="Pfam" id="PF10881"/>
    </source>
</evidence>
<sequence length="182" mass="20547">MVQFIALVIVFIISKLVIDAIKEQIKPKKNPGKSGDVIDISDAWVDTSKLPYQCRARVLSAKEQVFYQLLADILTDQGYIICPHIQMSELITVTASPNYQEYTQRLKDRTLDMAVLDSNNFKPVLAINMEEPDAHIKNQLSNNFTIKALQAAGLPLLKVNLDSIPRKEDLVFTLRKHGLKVL</sequence>
<evidence type="ECO:0000313" key="2">
    <source>
        <dbReference type="EMBL" id="CFX52339.1"/>
    </source>
</evidence>
<protein>
    <recommendedName>
        <fullName evidence="1">DUF2726 domain-containing protein</fullName>
    </recommendedName>
</protein>
<dbReference type="RefSeq" id="WP_046496912.1">
    <property type="nucleotide sequence ID" value="NZ_CGIH01000026.1"/>
</dbReference>